<organism evidence="1 2">
    <name type="scientific">Oedothorax gibbosus</name>
    <dbReference type="NCBI Taxonomy" id="931172"/>
    <lineage>
        <taxon>Eukaryota</taxon>
        <taxon>Metazoa</taxon>
        <taxon>Ecdysozoa</taxon>
        <taxon>Arthropoda</taxon>
        <taxon>Chelicerata</taxon>
        <taxon>Arachnida</taxon>
        <taxon>Araneae</taxon>
        <taxon>Araneomorphae</taxon>
        <taxon>Entelegynae</taxon>
        <taxon>Araneoidea</taxon>
        <taxon>Linyphiidae</taxon>
        <taxon>Erigoninae</taxon>
        <taxon>Oedothorax</taxon>
    </lineage>
</organism>
<evidence type="ECO:0000313" key="1">
    <source>
        <dbReference type="EMBL" id="KAG8183901.1"/>
    </source>
</evidence>
<proteinExistence type="predicted"/>
<dbReference type="EMBL" id="JAFNEN010000399">
    <property type="protein sequence ID" value="KAG8183901.1"/>
    <property type="molecule type" value="Genomic_DNA"/>
</dbReference>
<gene>
    <name evidence="1" type="ORF">JTE90_002469</name>
</gene>
<accession>A0AAV6UKU1</accession>
<evidence type="ECO:0000313" key="2">
    <source>
        <dbReference type="Proteomes" id="UP000827092"/>
    </source>
</evidence>
<sequence>MLESNRPPLGTLLIRRLGLHNPVLVFSSRDLTLNSGLSPHWPIRMNLDGWRSLIYKEKFQTLCTKTSLEDLMGNLSKGMSNY</sequence>
<name>A0AAV6UKU1_9ARAC</name>
<dbReference type="AlphaFoldDB" id="A0AAV6UKU1"/>
<dbReference type="Proteomes" id="UP000827092">
    <property type="component" value="Unassembled WGS sequence"/>
</dbReference>
<reference evidence="1 2" key="1">
    <citation type="journal article" date="2022" name="Nat. Ecol. Evol.">
        <title>A masculinizing supergene underlies an exaggerated male reproductive morph in a spider.</title>
        <authorList>
            <person name="Hendrickx F."/>
            <person name="De Corte Z."/>
            <person name="Sonet G."/>
            <person name="Van Belleghem S.M."/>
            <person name="Kostlbacher S."/>
            <person name="Vangestel C."/>
        </authorList>
    </citation>
    <scope>NUCLEOTIDE SEQUENCE [LARGE SCALE GENOMIC DNA]</scope>
    <source>
        <strain evidence="1">W744_W776</strain>
    </source>
</reference>
<protein>
    <submittedName>
        <fullName evidence="1">Uncharacterized protein</fullName>
    </submittedName>
</protein>
<keyword evidence="2" id="KW-1185">Reference proteome</keyword>
<comment type="caution">
    <text evidence="1">The sequence shown here is derived from an EMBL/GenBank/DDBJ whole genome shotgun (WGS) entry which is preliminary data.</text>
</comment>